<evidence type="ECO:0000313" key="2">
    <source>
        <dbReference type="EMBL" id="SEQ07803.1"/>
    </source>
</evidence>
<evidence type="ECO:0008006" key="4">
    <source>
        <dbReference type="Google" id="ProtNLM"/>
    </source>
</evidence>
<evidence type="ECO:0000256" key="1">
    <source>
        <dbReference type="SAM" id="SignalP"/>
    </source>
</evidence>
<dbReference type="AlphaFoldDB" id="A0A1H9D4P4"/>
<gene>
    <name evidence="2" type="ORF">SAMN05444355_101356</name>
</gene>
<feature type="signal peptide" evidence="1">
    <location>
        <begin position="1"/>
        <end position="21"/>
    </location>
</feature>
<dbReference type="EMBL" id="FOFZ01000001">
    <property type="protein sequence ID" value="SEQ07803.1"/>
    <property type="molecule type" value="Genomic_DNA"/>
</dbReference>
<reference evidence="3" key="1">
    <citation type="submission" date="2016-10" db="EMBL/GenBank/DDBJ databases">
        <authorList>
            <person name="Varghese N."/>
            <person name="Submissions S."/>
        </authorList>
    </citation>
    <scope>NUCLEOTIDE SEQUENCE [LARGE SCALE GENOMIC DNA]</scope>
    <source>
        <strain evidence="3">DSM 15719</strain>
    </source>
</reference>
<dbReference type="Proteomes" id="UP000183658">
    <property type="component" value="Unassembled WGS sequence"/>
</dbReference>
<evidence type="ECO:0000313" key="3">
    <source>
        <dbReference type="Proteomes" id="UP000183658"/>
    </source>
</evidence>
<dbReference type="NCBIfam" id="NF047659">
    <property type="entry name" value="THC0290_0291_fam"/>
    <property type="match status" value="1"/>
</dbReference>
<organism evidence="2 3">
    <name type="scientific">Flavobacterium frigoris</name>
    <dbReference type="NCBI Taxonomy" id="229204"/>
    <lineage>
        <taxon>Bacteria</taxon>
        <taxon>Pseudomonadati</taxon>
        <taxon>Bacteroidota</taxon>
        <taxon>Flavobacteriia</taxon>
        <taxon>Flavobacteriales</taxon>
        <taxon>Flavobacteriaceae</taxon>
        <taxon>Flavobacterium</taxon>
    </lineage>
</organism>
<dbReference type="OrthoDB" id="1142271at2"/>
<accession>A0A1H9D4P4</accession>
<sequence length="268" mass="30153">MLKHLAIFLFVLFGLSFNANAQSQYGLAHEIGIIAGPVELRSDYGARNSSTNNFNNSGFGIGIVHFLNFSYNQRAFSEDTYFKEHFKVRTEISYSKSNLENKGKYVEGDPNSLAVQQLKGMYGSTQLLNFGMQLEYNLKNIHAFERSYSSFSPFVSFGGQISGYTTKANSTLGILGTTAATFPKYLTPSAGRPYGFSSEKGTTLSVVSSIGTRYKLSPLQDLMIDLRLQYFDSDWIDGLNPNRKIYTENKTNDWLLWLNVGYIYYLSD</sequence>
<dbReference type="RefSeq" id="WP_074720583.1">
    <property type="nucleotide sequence ID" value="NZ_CBCRVS010000002.1"/>
</dbReference>
<keyword evidence="1" id="KW-0732">Signal</keyword>
<keyword evidence="3" id="KW-1185">Reference proteome</keyword>
<feature type="chain" id="PRO_5010238497" description="Glutamate dehydrogenase" evidence="1">
    <location>
        <begin position="22"/>
        <end position="268"/>
    </location>
</feature>
<proteinExistence type="predicted"/>
<name>A0A1H9D4P4_FLAFI</name>
<protein>
    <recommendedName>
        <fullName evidence="4">Glutamate dehydrogenase</fullName>
    </recommendedName>
</protein>